<dbReference type="OrthoDB" id="4759936at2"/>
<sequence>MAARKRVVVWGTGSIGSQGLRKIIEHPDLELVGLHVWSKEKIGQDAGDIAGTGKTGIVGTNDVEALLDLKADCLAHFGQGPLREAAVTAEAVRFLERGTNVVSCSLMDPVHSKYGRPEFVEPLAEACRKGQASLFSSGLEPGYGTTGLTMSLLAIAGKVDQVIFHEIVDNSTYSGHGLDVLYGMGKPLDFRPALFTDLRDQLWHTSTLLQIADYLGVELDEIQQSWETAAVDHDQPAWFGVIKAGTTAACRWTVSGMSNGKPVVVYKKVERHAPDAAPDWEMPSGEAKTACYRVIVKGAPNLDAEVNLEIMDAIQCVTLHPINAIPAVCDAPPGILDPMDLPVFFTKTLGDGIKRKTDDSEQRVFREYYPV</sequence>
<dbReference type="KEGG" id="sphj:BSL82_11915"/>
<feature type="domain" description="HTH cro/C1-type" evidence="3">
    <location>
        <begin position="206"/>
        <end position="222"/>
    </location>
</feature>
<dbReference type="Pfam" id="PF01113">
    <property type="entry name" value="DapB_N"/>
    <property type="match status" value="1"/>
</dbReference>
<dbReference type="RefSeq" id="WP_072597717.1">
    <property type="nucleotide sequence ID" value="NZ_CP018221.1"/>
</dbReference>
<organism evidence="4 5">
    <name type="scientific">Tardibacter chloracetimidivorans</name>
    <dbReference type="NCBI Taxonomy" id="1921510"/>
    <lineage>
        <taxon>Bacteria</taxon>
        <taxon>Pseudomonadati</taxon>
        <taxon>Pseudomonadota</taxon>
        <taxon>Alphaproteobacteria</taxon>
        <taxon>Sphingomonadales</taxon>
        <taxon>Sphingomonadaceae</taxon>
        <taxon>Tardibacter</taxon>
    </lineage>
</organism>
<dbReference type="AlphaFoldDB" id="A0A1L3ZWC1"/>
<dbReference type="InterPro" id="IPR001387">
    <property type="entry name" value="Cro/C1-type_HTH"/>
</dbReference>
<dbReference type="SUPFAM" id="SSF51735">
    <property type="entry name" value="NAD(P)-binding Rossmann-fold domains"/>
    <property type="match status" value="1"/>
</dbReference>
<dbReference type="Pfam" id="PF19328">
    <property type="entry name" value="DAP_DH_C"/>
    <property type="match status" value="1"/>
</dbReference>
<evidence type="ECO:0000259" key="3">
    <source>
        <dbReference type="PROSITE" id="PS50943"/>
    </source>
</evidence>
<gene>
    <name evidence="4" type="ORF">BSL82_11915</name>
</gene>
<dbReference type="GO" id="GO:0008839">
    <property type="term" value="F:4-hydroxy-tetrahydrodipicolinate reductase"/>
    <property type="evidence" value="ECO:0007669"/>
    <property type="project" value="InterPro"/>
</dbReference>
<evidence type="ECO:0000313" key="5">
    <source>
        <dbReference type="Proteomes" id="UP000182063"/>
    </source>
</evidence>
<dbReference type="CDD" id="cd24146">
    <property type="entry name" value="nat-AmDH_N_like"/>
    <property type="match status" value="1"/>
</dbReference>
<keyword evidence="5" id="KW-1185">Reference proteome</keyword>
<dbReference type="Gene3D" id="3.40.50.720">
    <property type="entry name" value="NAD(P)-binding Rossmann-like Domain"/>
    <property type="match status" value="1"/>
</dbReference>
<dbReference type="PROSITE" id="PS50943">
    <property type="entry name" value="HTH_CROC1"/>
    <property type="match status" value="1"/>
</dbReference>
<keyword evidence="1" id="KW-0521">NADP</keyword>
<evidence type="ECO:0000256" key="2">
    <source>
        <dbReference type="ARBA" id="ARBA00023002"/>
    </source>
</evidence>
<evidence type="ECO:0000313" key="4">
    <source>
        <dbReference type="EMBL" id="API59928.1"/>
    </source>
</evidence>
<protein>
    <recommendedName>
        <fullName evidence="3">HTH cro/C1-type domain-containing protein</fullName>
    </recommendedName>
</protein>
<reference evidence="5" key="1">
    <citation type="submission" date="2016-11" db="EMBL/GenBank/DDBJ databases">
        <title>Complete Genome Sequence of alachlor-degrading Sphingomonas sp. strain JJ-A5.</title>
        <authorList>
            <person name="Lee H."/>
            <person name="Ka J.-O."/>
        </authorList>
    </citation>
    <scope>NUCLEOTIDE SEQUENCE [LARGE SCALE GENOMIC DNA]</scope>
    <source>
        <strain evidence="5">JJ-A5</strain>
    </source>
</reference>
<accession>A0A1L3ZWC1</accession>
<dbReference type="InterPro" id="IPR000846">
    <property type="entry name" value="DapB_N"/>
</dbReference>
<dbReference type="InterPro" id="IPR036291">
    <property type="entry name" value="NAD(P)-bd_dom_sf"/>
</dbReference>
<name>A0A1L3ZWC1_9SPHN</name>
<dbReference type="EMBL" id="CP018221">
    <property type="protein sequence ID" value="API59928.1"/>
    <property type="molecule type" value="Genomic_DNA"/>
</dbReference>
<dbReference type="Proteomes" id="UP000182063">
    <property type="component" value="Chromosome"/>
</dbReference>
<dbReference type="InterPro" id="IPR045760">
    <property type="entry name" value="DAP_DH_C"/>
</dbReference>
<evidence type="ECO:0000256" key="1">
    <source>
        <dbReference type="ARBA" id="ARBA00022857"/>
    </source>
</evidence>
<dbReference type="STRING" id="1921510.BSL82_11915"/>
<keyword evidence="2" id="KW-0560">Oxidoreductase</keyword>
<dbReference type="GO" id="GO:0009089">
    <property type="term" value="P:lysine biosynthetic process via diaminopimelate"/>
    <property type="evidence" value="ECO:0007669"/>
    <property type="project" value="InterPro"/>
</dbReference>
<proteinExistence type="predicted"/>